<evidence type="ECO:0000313" key="2">
    <source>
        <dbReference type="EMBL" id="CRL02238.1"/>
    </source>
</evidence>
<proteinExistence type="predicted"/>
<sequence>MVSDKKKTKHFKRSESLRIKLLRKTINKKEFIKYKELQKSTEDMKKLILEFDNGRDQDVDNLSFLRRGGLSPLFARTYSTNQSFTNVKKNSSGTNPSSSKVHFHNKFRKEDKLKKIATELSEKIEIHTKNLNQMRARLEKHQNLKVNKHIEMKMDTYDI</sequence>
<evidence type="ECO:0000313" key="3">
    <source>
        <dbReference type="Proteomes" id="UP000183832"/>
    </source>
</evidence>
<accession>A0A1J1IT06</accession>
<organism evidence="2 3">
    <name type="scientific">Clunio marinus</name>
    <dbReference type="NCBI Taxonomy" id="568069"/>
    <lineage>
        <taxon>Eukaryota</taxon>
        <taxon>Metazoa</taxon>
        <taxon>Ecdysozoa</taxon>
        <taxon>Arthropoda</taxon>
        <taxon>Hexapoda</taxon>
        <taxon>Insecta</taxon>
        <taxon>Pterygota</taxon>
        <taxon>Neoptera</taxon>
        <taxon>Endopterygota</taxon>
        <taxon>Diptera</taxon>
        <taxon>Nematocera</taxon>
        <taxon>Chironomoidea</taxon>
        <taxon>Chironomidae</taxon>
        <taxon>Clunio</taxon>
    </lineage>
</organism>
<keyword evidence="3" id="KW-1185">Reference proteome</keyword>
<reference evidence="2 3" key="1">
    <citation type="submission" date="2015-04" db="EMBL/GenBank/DDBJ databases">
        <authorList>
            <person name="Syromyatnikov M.Y."/>
            <person name="Popov V.N."/>
        </authorList>
    </citation>
    <scope>NUCLEOTIDE SEQUENCE [LARGE SCALE GENOMIC DNA]</scope>
</reference>
<dbReference type="Proteomes" id="UP000183832">
    <property type="component" value="Unassembled WGS sequence"/>
</dbReference>
<evidence type="ECO:0000256" key="1">
    <source>
        <dbReference type="SAM" id="Coils"/>
    </source>
</evidence>
<dbReference type="EMBL" id="CVRI01000057">
    <property type="protein sequence ID" value="CRL02238.1"/>
    <property type="molecule type" value="Genomic_DNA"/>
</dbReference>
<gene>
    <name evidence="2" type="ORF">CLUMA_CG015467</name>
</gene>
<keyword evidence="1" id="KW-0175">Coiled coil</keyword>
<protein>
    <submittedName>
        <fullName evidence="2">CLUMA_CG015467, isoform A</fullName>
    </submittedName>
</protein>
<name>A0A1J1IT06_9DIPT</name>
<feature type="coiled-coil region" evidence="1">
    <location>
        <begin position="117"/>
        <end position="144"/>
    </location>
</feature>
<dbReference type="AlphaFoldDB" id="A0A1J1IT06"/>